<name>A0A2N3XXR0_SACSN</name>
<feature type="domain" description="Acyl-CoA oxidase/dehydrogenase middle" evidence="8">
    <location>
        <begin position="126"/>
        <end position="220"/>
    </location>
</feature>
<dbReference type="RefSeq" id="WP_010694607.1">
    <property type="nucleotide sequence ID" value="NZ_CP061007.1"/>
</dbReference>
<evidence type="ECO:0000313" key="10">
    <source>
        <dbReference type="EMBL" id="PKW15456.1"/>
    </source>
</evidence>
<keyword evidence="3 6" id="KW-0285">Flavoprotein</keyword>
<evidence type="ECO:0000256" key="5">
    <source>
        <dbReference type="ARBA" id="ARBA00023002"/>
    </source>
</evidence>
<dbReference type="PANTHER" id="PTHR43292">
    <property type="entry name" value="ACYL-COA DEHYDROGENASE"/>
    <property type="match status" value="1"/>
</dbReference>
<dbReference type="PROSITE" id="PS00072">
    <property type="entry name" value="ACYL_COA_DH_1"/>
    <property type="match status" value="1"/>
</dbReference>
<dbReference type="InterPro" id="IPR006089">
    <property type="entry name" value="Acyl-CoA_DH_CS"/>
</dbReference>
<dbReference type="STRING" id="994479.GCA_000194155_02275"/>
<evidence type="ECO:0000259" key="9">
    <source>
        <dbReference type="Pfam" id="PF02771"/>
    </source>
</evidence>
<dbReference type="Pfam" id="PF00441">
    <property type="entry name" value="Acyl-CoA_dh_1"/>
    <property type="match status" value="1"/>
</dbReference>
<keyword evidence="11" id="KW-1185">Reference proteome</keyword>
<proteinExistence type="inferred from homology"/>
<feature type="domain" description="Acyl-CoA dehydrogenase/oxidase N-terminal" evidence="9">
    <location>
        <begin position="9"/>
        <end position="121"/>
    </location>
</feature>
<dbReference type="Gene3D" id="1.20.140.10">
    <property type="entry name" value="Butyryl-CoA Dehydrogenase, subunit A, domain 3"/>
    <property type="match status" value="1"/>
</dbReference>
<dbReference type="AlphaFoldDB" id="A0A2N3XXR0"/>
<comment type="cofactor">
    <cofactor evidence="1 6">
        <name>FAD</name>
        <dbReference type="ChEBI" id="CHEBI:57692"/>
    </cofactor>
</comment>
<evidence type="ECO:0000256" key="2">
    <source>
        <dbReference type="ARBA" id="ARBA00009347"/>
    </source>
</evidence>
<dbReference type="InterPro" id="IPR036250">
    <property type="entry name" value="AcylCo_DH-like_C"/>
</dbReference>
<dbReference type="Pfam" id="PF02770">
    <property type="entry name" value="Acyl-CoA_dh_M"/>
    <property type="match status" value="1"/>
</dbReference>
<comment type="similarity">
    <text evidence="2 6">Belongs to the acyl-CoA dehydrogenase family.</text>
</comment>
<reference evidence="10" key="1">
    <citation type="submission" date="2017-12" db="EMBL/GenBank/DDBJ databases">
        <title>Sequencing the genomes of 1000 Actinobacteria strains.</title>
        <authorList>
            <person name="Klenk H.-P."/>
        </authorList>
    </citation>
    <scope>NUCLEOTIDE SEQUENCE [LARGE SCALE GENOMIC DNA]</scope>
    <source>
        <strain evidence="10">DSM 44228</strain>
    </source>
</reference>
<dbReference type="GO" id="GO:0050660">
    <property type="term" value="F:flavin adenine dinucleotide binding"/>
    <property type="evidence" value="ECO:0007669"/>
    <property type="project" value="InterPro"/>
</dbReference>
<dbReference type="SUPFAM" id="SSF47203">
    <property type="entry name" value="Acyl-CoA dehydrogenase C-terminal domain-like"/>
    <property type="match status" value="1"/>
</dbReference>
<evidence type="ECO:0000259" key="8">
    <source>
        <dbReference type="Pfam" id="PF02770"/>
    </source>
</evidence>
<sequence length="381" mass="41467">MTFRPIQPTDHERLLRSAVREFLRTALPPGYRPRLAFASAHDPDFTRALAARGWVGMTIPKKYGGAGAPYMDRYIVAEELLAAGAPIGAHWAADRQTASMILKYGTEDQRRTYLPKIASGEWYFSVGMSEPDSGSDLASVRTTARRDDAGGWIVNGTKVWTTHAHLNHFMLTLCRTSAHEDRHHGLSQMIVDLKAPGVTVRPIEFIDGSDDFNEVVLEDVHVADTNVLGDVGAGWQQATSELAYERSGPDRYLTVMAPLIEFVRRTVDRGGNARQAEAIGGIAAKLWGVRQLGLAVARSIDEGAMPSAEAALVKDLGTALEQEIVETLREVAGVELDPTSDDLFENLLAEAVATGPSFTIRGGTTEVMRSVAAKGLEGVRW</sequence>
<dbReference type="InterPro" id="IPR006091">
    <property type="entry name" value="Acyl-CoA_Oxase/DH_mid-dom"/>
</dbReference>
<feature type="domain" description="Acyl-CoA dehydrogenase/oxidase C-terminal" evidence="7">
    <location>
        <begin position="233"/>
        <end position="376"/>
    </location>
</feature>
<evidence type="ECO:0000256" key="3">
    <source>
        <dbReference type="ARBA" id="ARBA00022630"/>
    </source>
</evidence>
<dbReference type="PANTHER" id="PTHR43292:SF4">
    <property type="entry name" value="ACYL-COA DEHYDROGENASE FADE34"/>
    <property type="match status" value="1"/>
</dbReference>
<dbReference type="Gene3D" id="1.10.540.10">
    <property type="entry name" value="Acyl-CoA dehydrogenase/oxidase, N-terminal domain"/>
    <property type="match status" value="1"/>
</dbReference>
<dbReference type="Pfam" id="PF02771">
    <property type="entry name" value="Acyl-CoA_dh_N"/>
    <property type="match status" value="1"/>
</dbReference>
<dbReference type="GO" id="GO:0003995">
    <property type="term" value="F:acyl-CoA dehydrogenase activity"/>
    <property type="evidence" value="ECO:0007669"/>
    <property type="project" value="InterPro"/>
</dbReference>
<dbReference type="GO" id="GO:0005886">
    <property type="term" value="C:plasma membrane"/>
    <property type="evidence" value="ECO:0007669"/>
    <property type="project" value="TreeGrafter"/>
</dbReference>
<keyword evidence="5 6" id="KW-0560">Oxidoreductase</keyword>
<dbReference type="Proteomes" id="UP000233786">
    <property type="component" value="Unassembled WGS sequence"/>
</dbReference>
<keyword evidence="4 6" id="KW-0274">FAD</keyword>
<evidence type="ECO:0000256" key="4">
    <source>
        <dbReference type="ARBA" id="ARBA00022827"/>
    </source>
</evidence>
<organism evidence="10 11">
    <name type="scientific">Saccharopolyspora spinosa</name>
    <dbReference type="NCBI Taxonomy" id="60894"/>
    <lineage>
        <taxon>Bacteria</taxon>
        <taxon>Bacillati</taxon>
        <taxon>Actinomycetota</taxon>
        <taxon>Actinomycetes</taxon>
        <taxon>Pseudonocardiales</taxon>
        <taxon>Pseudonocardiaceae</taxon>
        <taxon>Saccharopolyspora</taxon>
    </lineage>
</organism>
<comment type="caution">
    <text evidence="10">The sequence shown here is derived from an EMBL/GenBank/DDBJ whole genome shotgun (WGS) entry which is preliminary data.</text>
</comment>
<accession>A0A2N3XXR0</accession>
<dbReference type="EMBL" id="PJNB01000001">
    <property type="protein sequence ID" value="PKW15456.1"/>
    <property type="molecule type" value="Genomic_DNA"/>
</dbReference>
<evidence type="ECO:0000256" key="6">
    <source>
        <dbReference type="RuleBase" id="RU362125"/>
    </source>
</evidence>
<dbReference type="InterPro" id="IPR037069">
    <property type="entry name" value="AcylCoA_DH/ox_N_sf"/>
</dbReference>
<dbReference type="InterPro" id="IPR009100">
    <property type="entry name" value="AcylCoA_DH/oxidase_NM_dom_sf"/>
</dbReference>
<protein>
    <submittedName>
        <fullName evidence="10">Alkylation response protein AidB-like acyl-CoA dehydrogenase</fullName>
    </submittedName>
</protein>
<dbReference type="OrthoDB" id="9770681at2"/>
<evidence type="ECO:0000259" key="7">
    <source>
        <dbReference type="Pfam" id="PF00441"/>
    </source>
</evidence>
<evidence type="ECO:0000256" key="1">
    <source>
        <dbReference type="ARBA" id="ARBA00001974"/>
    </source>
</evidence>
<dbReference type="Gene3D" id="2.40.110.10">
    <property type="entry name" value="Butyryl-CoA Dehydrogenase, subunit A, domain 2"/>
    <property type="match status" value="1"/>
</dbReference>
<dbReference type="InterPro" id="IPR013786">
    <property type="entry name" value="AcylCoA_DH/ox_N"/>
</dbReference>
<dbReference type="SUPFAM" id="SSF56645">
    <property type="entry name" value="Acyl-CoA dehydrogenase NM domain-like"/>
    <property type="match status" value="1"/>
</dbReference>
<dbReference type="InterPro" id="IPR009075">
    <property type="entry name" value="AcylCo_DH/oxidase_C"/>
</dbReference>
<dbReference type="InterPro" id="IPR046373">
    <property type="entry name" value="Acyl-CoA_Oxase/DH_mid-dom_sf"/>
</dbReference>
<gene>
    <name evidence="10" type="ORF">A8926_3167</name>
</gene>
<evidence type="ECO:0000313" key="11">
    <source>
        <dbReference type="Proteomes" id="UP000233786"/>
    </source>
</evidence>
<dbReference type="InterPro" id="IPR052161">
    <property type="entry name" value="Mycobact_Acyl-CoA_DH"/>
</dbReference>